<dbReference type="GeneID" id="24097804"/>
<accession>J4G8C4</accession>
<dbReference type="RefSeq" id="XP_012182176.1">
    <property type="nucleotide sequence ID" value="XM_012326786.1"/>
</dbReference>
<keyword evidence="3" id="KW-1185">Reference proteome</keyword>
<dbReference type="EMBL" id="HE797095">
    <property type="protein sequence ID" value="CCM02893.1"/>
    <property type="molecule type" value="Genomic_DNA"/>
</dbReference>
<feature type="region of interest" description="Disordered" evidence="1">
    <location>
        <begin position="1"/>
        <end position="82"/>
    </location>
</feature>
<sequence>MFDFMRKKKDGTGHAQDAGSESSTNVSKTKSGLRRHSLMQVEELFSKRSRNSSPSREAERSADHLMRPSHSRARASSCSAVSSLDIRNPFRDQAGDSVTAPSQSDLTMAETISYYGPPAENLRYVVSRAPVIVNPQPDSAEIFFAEDIAQSERDYSLNPNLVTDVPSSKAEDGHSLPLNEGNPEQAKREMASAALARPTDYLQVKIPVSLMSPPLSNNHRHLWARI</sequence>
<evidence type="ECO:0000313" key="2">
    <source>
        <dbReference type="EMBL" id="CCM02893.1"/>
    </source>
</evidence>
<gene>
    <name evidence="2" type="ORF">FIBRA_05007</name>
</gene>
<evidence type="ECO:0000313" key="3">
    <source>
        <dbReference type="Proteomes" id="UP000006352"/>
    </source>
</evidence>
<feature type="compositionally biased region" description="Polar residues" evidence="1">
    <location>
        <begin position="19"/>
        <end position="30"/>
    </location>
</feature>
<feature type="compositionally biased region" description="Basic and acidic residues" evidence="1">
    <location>
        <begin position="56"/>
        <end position="66"/>
    </location>
</feature>
<name>J4G8C4_9APHY</name>
<dbReference type="InParanoid" id="J4G8C4"/>
<dbReference type="OrthoDB" id="2803557at2759"/>
<proteinExistence type="predicted"/>
<protein>
    <submittedName>
        <fullName evidence="2">Uncharacterized protein</fullName>
    </submittedName>
</protein>
<feature type="region of interest" description="Disordered" evidence="1">
    <location>
        <begin position="165"/>
        <end position="189"/>
    </location>
</feature>
<dbReference type="HOGENOM" id="CLU_1224801_0_0_1"/>
<evidence type="ECO:0000256" key="1">
    <source>
        <dbReference type="SAM" id="MobiDB-lite"/>
    </source>
</evidence>
<dbReference type="Proteomes" id="UP000006352">
    <property type="component" value="Unassembled WGS sequence"/>
</dbReference>
<reference evidence="2 3" key="1">
    <citation type="journal article" date="2012" name="Appl. Environ. Microbiol.">
        <title>Short-read sequencing for genomic analysis of the brown rot fungus Fibroporia radiculosa.</title>
        <authorList>
            <person name="Tang J.D."/>
            <person name="Perkins A.D."/>
            <person name="Sonstegard T.S."/>
            <person name="Schroeder S.G."/>
            <person name="Burgess S.C."/>
            <person name="Diehl S.V."/>
        </authorList>
    </citation>
    <scope>NUCLEOTIDE SEQUENCE [LARGE SCALE GENOMIC DNA]</scope>
    <source>
        <strain evidence="2 3">TFFH 294</strain>
    </source>
</reference>
<dbReference type="AlphaFoldDB" id="J4G8C4"/>
<organism evidence="2 3">
    <name type="scientific">Fibroporia radiculosa</name>
    <dbReference type="NCBI Taxonomy" id="599839"/>
    <lineage>
        <taxon>Eukaryota</taxon>
        <taxon>Fungi</taxon>
        <taxon>Dikarya</taxon>
        <taxon>Basidiomycota</taxon>
        <taxon>Agaricomycotina</taxon>
        <taxon>Agaricomycetes</taxon>
        <taxon>Polyporales</taxon>
        <taxon>Fibroporiaceae</taxon>
        <taxon>Fibroporia</taxon>
    </lineage>
</organism>